<evidence type="ECO:0000313" key="2">
    <source>
        <dbReference type="Proteomes" id="UP000192501"/>
    </source>
</evidence>
<comment type="caution">
    <text evidence="1">The sequence shown here is derived from an EMBL/GenBank/DDBJ whole genome shotgun (WGS) entry which is preliminary data.</text>
</comment>
<dbReference type="VEuPathDB" id="MicrosporidiaDB:A0H76_1883"/>
<gene>
    <name evidence="1" type="ORF">A0H76_1883</name>
</gene>
<dbReference type="Proteomes" id="UP000192501">
    <property type="component" value="Unassembled WGS sequence"/>
</dbReference>
<dbReference type="EMBL" id="LTAI01000046">
    <property type="protein sequence ID" value="ORE00241.1"/>
    <property type="molecule type" value="Genomic_DNA"/>
</dbReference>
<proteinExistence type="predicted"/>
<sequence>MSKDLYQKLQKSLNDKDIPEFPSNVPKEVLNTIDDELNDSFRNFNNLSMNEIARNRELLPFITDSYLIGEKTDLNEIERC</sequence>
<evidence type="ECO:0000313" key="1">
    <source>
        <dbReference type="EMBL" id="ORE00241.1"/>
    </source>
</evidence>
<organism evidence="1 2">
    <name type="scientific">Hepatospora eriocheir</name>
    <dbReference type="NCBI Taxonomy" id="1081669"/>
    <lineage>
        <taxon>Eukaryota</taxon>
        <taxon>Fungi</taxon>
        <taxon>Fungi incertae sedis</taxon>
        <taxon>Microsporidia</taxon>
        <taxon>Hepatosporidae</taxon>
        <taxon>Hepatospora</taxon>
    </lineage>
</organism>
<name>A0A1X0QKC7_9MICR</name>
<protein>
    <submittedName>
        <fullName evidence="1">Uncharacterized protein</fullName>
    </submittedName>
</protein>
<dbReference type="VEuPathDB" id="MicrosporidiaDB:HERIO_345"/>
<accession>A0A1X0QKC7</accession>
<dbReference type="AlphaFoldDB" id="A0A1X0QKC7"/>
<reference evidence="1 2" key="1">
    <citation type="journal article" date="2017" name="Environ. Microbiol.">
        <title>Decay of the glycolytic pathway and adaptation to intranuclear parasitism within Enterocytozoonidae microsporidia.</title>
        <authorList>
            <person name="Wiredu Boakye D."/>
            <person name="Jaroenlak P."/>
            <person name="Prachumwat A."/>
            <person name="Williams T.A."/>
            <person name="Bateman K.S."/>
            <person name="Itsathitphaisarn O."/>
            <person name="Sritunyalucksana K."/>
            <person name="Paszkiewicz K.H."/>
            <person name="Moore K.A."/>
            <person name="Stentiford G.D."/>
            <person name="Williams B.A."/>
        </authorList>
    </citation>
    <scope>NUCLEOTIDE SEQUENCE [LARGE SCALE GENOMIC DNA]</scope>
    <source>
        <strain evidence="2">canceri</strain>
    </source>
</reference>